<evidence type="ECO:0000313" key="2">
    <source>
        <dbReference type="EMBL" id="PNY28640.1"/>
    </source>
</evidence>
<feature type="compositionally biased region" description="Low complexity" evidence="1">
    <location>
        <begin position="188"/>
        <end position="208"/>
    </location>
</feature>
<proteinExistence type="predicted"/>
<feature type="compositionally biased region" description="Basic residues" evidence="1">
    <location>
        <begin position="219"/>
        <end position="228"/>
    </location>
</feature>
<reference evidence="2 3" key="1">
    <citation type="submission" date="2017-08" db="EMBL/GenBank/DDBJ databases">
        <title>Harnessing the power of phylogenomics to disentangle the directionality and signatures of interkingdom host jumping in the parasitic fungal genus Tolypocladium.</title>
        <authorList>
            <person name="Quandt C.A."/>
            <person name="Patterson W."/>
            <person name="Spatafora J.W."/>
        </authorList>
    </citation>
    <scope>NUCLEOTIDE SEQUENCE [LARGE SCALE GENOMIC DNA]</scope>
    <source>
        <strain evidence="2 3">CBS 113982</strain>
    </source>
</reference>
<feature type="region of interest" description="Disordered" evidence="1">
    <location>
        <begin position="157"/>
        <end position="264"/>
    </location>
</feature>
<comment type="caution">
    <text evidence="2">The sequence shown here is derived from an EMBL/GenBank/DDBJ whole genome shotgun (WGS) entry which is preliminary data.</text>
</comment>
<dbReference type="STRING" id="45235.A0A2K3QM85"/>
<protein>
    <submittedName>
        <fullName evidence="2">Uncharacterized protein</fullName>
    </submittedName>
</protein>
<evidence type="ECO:0000313" key="3">
    <source>
        <dbReference type="Proteomes" id="UP000236621"/>
    </source>
</evidence>
<gene>
    <name evidence="2" type="ORF">TCAP_01434</name>
</gene>
<dbReference type="OrthoDB" id="3648773at2759"/>
<sequence length="325" mass="35701">MVYQSQEGPRIQAQAQEPQRGSSPAEYRVRWLYLTAWPMRLQKRRTHDVRLPVIDDVDDDDANDSADPIIDRTRSYLWSQNISKRGTWFKDELGTSKISRKLFGRAPWHRKSSDGLFSSVASSVREVLQGGTPPATPMLVRTSSDFNFKLANSQFPGGEAVRVSTPPLDEDTADGKPRGFFTCTTPANKGPGNDSGNDSGDDSGNVDSLTPHTPPARSASRHGYRRGSRPAPTREWWEPMPQRTKRREPPVAPGDFQFDLPEHLPSSPMCPANVRHASSGTGMCVYHGRGSAKATLGDGRSRGESSGSGSGMGGEDEAKRKNHKL</sequence>
<feature type="region of interest" description="Disordered" evidence="1">
    <location>
        <begin position="1"/>
        <end position="23"/>
    </location>
</feature>
<evidence type="ECO:0000256" key="1">
    <source>
        <dbReference type="SAM" id="MobiDB-lite"/>
    </source>
</evidence>
<dbReference type="Proteomes" id="UP000236621">
    <property type="component" value="Unassembled WGS sequence"/>
</dbReference>
<accession>A0A2K3QM85</accession>
<feature type="region of interest" description="Disordered" evidence="1">
    <location>
        <begin position="285"/>
        <end position="325"/>
    </location>
</feature>
<keyword evidence="3" id="KW-1185">Reference proteome</keyword>
<name>A0A2K3QM85_9HYPO</name>
<feature type="compositionally biased region" description="Polar residues" evidence="1">
    <location>
        <begin position="1"/>
        <end position="22"/>
    </location>
</feature>
<organism evidence="2 3">
    <name type="scientific">Tolypocladium capitatum</name>
    <dbReference type="NCBI Taxonomy" id="45235"/>
    <lineage>
        <taxon>Eukaryota</taxon>
        <taxon>Fungi</taxon>
        <taxon>Dikarya</taxon>
        <taxon>Ascomycota</taxon>
        <taxon>Pezizomycotina</taxon>
        <taxon>Sordariomycetes</taxon>
        <taxon>Hypocreomycetidae</taxon>
        <taxon>Hypocreales</taxon>
        <taxon>Ophiocordycipitaceae</taxon>
        <taxon>Tolypocladium</taxon>
    </lineage>
</organism>
<dbReference type="EMBL" id="NRSZ01000231">
    <property type="protein sequence ID" value="PNY28640.1"/>
    <property type="molecule type" value="Genomic_DNA"/>
</dbReference>
<dbReference type="AlphaFoldDB" id="A0A2K3QM85"/>